<proteinExistence type="predicted"/>
<dbReference type="OMA" id="AMERQYY"/>
<feature type="transmembrane region" description="Helical" evidence="1">
    <location>
        <begin position="32"/>
        <end position="53"/>
    </location>
</feature>
<keyword evidence="1" id="KW-0812">Transmembrane</keyword>
<dbReference type="Gramene" id="Kaladp0039s0211.1.v1.1">
    <property type="protein sequence ID" value="Kaladp0039s0211.1.v1.1"/>
    <property type="gene ID" value="Kaladp0039s0211.v1.1"/>
</dbReference>
<keyword evidence="1" id="KW-0472">Membrane</keyword>
<reference evidence="2" key="1">
    <citation type="submission" date="2021-01" db="UniProtKB">
        <authorList>
            <consortium name="EnsemblPlants"/>
        </authorList>
    </citation>
    <scope>IDENTIFICATION</scope>
</reference>
<dbReference type="Proteomes" id="UP000594263">
    <property type="component" value="Unplaced"/>
</dbReference>
<accession>A0A7N0ZV78</accession>
<name>A0A7N0ZV78_KALFE</name>
<sequence length="112" mass="11956">MDESQSSEERVSPAQAVLLGALSPGVNAPTWATLQSAFLMLAVCLAVMLGLAFSSSDSWMMLHVVFLVLIAGSLFALLSWFLAQTGLVTVEHQMKEMGLTPANNEEQAKKGS</sequence>
<feature type="transmembrane region" description="Helical" evidence="1">
    <location>
        <begin position="60"/>
        <end position="83"/>
    </location>
</feature>
<dbReference type="AlphaFoldDB" id="A0A7N0ZV78"/>
<dbReference type="EnsemblPlants" id="Kaladp0039s0211.1.v1.1">
    <property type="protein sequence ID" value="Kaladp0039s0211.1.v1.1"/>
    <property type="gene ID" value="Kaladp0039s0211.v1.1"/>
</dbReference>
<organism evidence="2 3">
    <name type="scientific">Kalanchoe fedtschenkoi</name>
    <name type="common">Lavender scallops</name>
    <name type="synonym">South American air plant</name>
    <dbReference type="NCBI Taxonomy" id="63787"/>
    <lineage>
        <taxon>Eukaryota</taxon>
        <taxon>Viridiplantae</taxon>
        <taxon>Streptophyta</taxon>
        <taxon>Embryophyta</taxon>
        <taxon>Tracheophyta</taxon>
        <taxon>Spermatophyta</taxon>
        <taxon>Magnoliopsida</taxon>
        <taxon>eudicotyledons</taxon>
        <taxon>Gunneridae</taxon>
        <taxon>Pentapetalae</taxon>
        <taxon>Saxifragales</taxon>
        <taxon>Crassulaceae</taxon>
        <taxon>Kalanchoe</taxon>
    </lineage>
</organism>
<evidence type="ECO:0000313" key="3">
    <source>
        <dbReference type="Proteomes" id="UP000594263"/>
    </source>
</evidence>
<evidence type="ECO:0000313" key="2">
    <source>
        <dbReference type="EnsemblPlants" id="Kaladp0039s0211.1.v1.1"/>
    </source>
</evidence>
<keyword evidence="1" id="KW-1133">Transmembrane helix</keyword>
<protein>
    <recommendedName>
        <fullName evidence="4">Transmembrane protein</fullName>
    </recommendedName>
</protein>
<evidence type="ECO:0008006" key="4">
    <source>
        <dbReference type="Google" id="ProtNLM"/>
    </source>
</evidence>
<keyword evidence="3" id="KW-1185">Reference proteome</keyword>
<evidence type="ECO:0000256" key="1">
    <source>
        <dbReference type="SAM" id="Phobius"/>
    </source>
</evidence>